<dbReference type="AlphaFoldDB" id="A0A7C4ES54"/>
<keyword evidence="5 7" id="KW-0411">Iron-sulfur</keyword>
<keyword evidence="8" id="KW-0560">Oxidoreductase</keyword>
<dbReference type="Pfam" id="PF01257">
    <property type="entry name" value="2Fe-2S_thioredx"/>
    <property type="match status" value="1"/>
</dbReference>
<keyword evidence="4 7" id="KW-0408">Iron</keyword>
<comment type="caution">
    <text evidence="8">The sequence shown here is derived from an EMBL/GenBank/DDBJ whole genome shotgun (WGS) entry which is preliminary data.</text>
</comment>
<dbReference type="EMBL" id="DTGT01000012">
    <property type="protein sequence ID" value="HGH59732.1"/>
    <property type="molecule type" value="Genomic_DNA"/>
</dbReference>
<dbReference type="CDD" id="cd03064">
    <property type="entry name" value="TRX_Fd_NuoE"/>
    <property type="match status" value="1"/>
</dbReference>
<dbReference type="PROSITE" id="PS01099">
    <property type="entry name" value="COMPLEX1_24K"/>
    <property type="match status" value="1"/>
</dbReference>
<name>A0A7C4ES54_9BACT</name>
<keyword evidence="2 7" id="KW-0001">2Fe-2S</keyword>
<comment type="cofactor">
    <cofactor evidence="7">
        <name>[2Fe-2S] cluster</name>
        <dbReference type="ChEBI" id="CHEBI:190135"/>
    </cofactor>
    <text evidence="7">Binds 1 [2Fe-2S] cluster.</text>
</comment>
<organism evidence="8">
    <name type="scientific">Desulfomonile tiedjei</name>
    <dbReference type="NCBI Taxonomy" id="2358"/>
    <lineage>
        <taxon>Bacteria</taxon>
        <taxon>Pseudomonadati</taxon>
        <taxon>Thermodesulfobacteriota</taxon>
        <taxon>Desulfomonilia</taxon>
        <taxon>Desulfomonilales</taxon>
        <taxon>Desulfomonilaceae</taxon>
        <taxon>Desulfomonile</taxon>
    </lineage>
</organism>
<comment type="cofactor">
    <cofactor evidence="6">
        <name>[2Fe-2S] cluster</name>
        <dbReference type="ChEBI" id="CHEBI:190135"/>
    </cofactor>
</comment>
<evidence type="ECO:0000256" key="1">
    <source>
        <dbReference type="ARBA" id="ARBA00010643"/>
    </source>
</evidence>
<feature type="binding site" evidence="7">
    <location>
        <position position="97"/>
    </location>
    <ligand>
        <name>[2Fe-2S] cluster</name>
        <dbReference type="ChEBI" id="CHEBI:190135"/>
    </ligand>
</feature>
<accession>A0A7C4ES54</accession>
<dbReference type="InterPro" id="IPR042128">
    <property type="entry name" value="NuoE_dom"/>
</dbReference>
<evidence type="ECO:0000256" key="4">
    <source>
        <dbReference type="ARBA" id="ARBA00023004"/>
    </source>
</evidence>
<dbReference type="PIRSF" id="PIRSF000216">
    <property type="entry name" value="NADH_DH_24kDa"/>
    <property type="match status" value="1"/>
</dbReference>
<dbReference type="InterPro" id="IPR036249">
    <property type="entry name" value="Thioredoxin-like_sf"/>
</dbReference>
<protein>
    <submittedName>
        <fullName evidence="8">NADH-quinone oxidoreductase subunit NuoE</fullName>
        <ecNumber evidence="8">1.6.5.11</ecNumber>
    </submittedName>
</protein>
<dbReference type="NCBIfam" id="NF005722">
    <property type="entry name" value="PRK07539.1-2"/>
    <property type="match status" value="1"/>
</dbReference>
<dbReference type="GO" id="GO:0046872">
    <property type="term" value="F:metal ion binding"/>
    <property type="evidence" value="ECO:0007669"/>
    <property type="project" value="UniProtKB-KW"/>
</dbReference>
<evidence type="ECO:0000313" key="8">
    <source>
        <dbReference type="EMBL" id="HGH59732.1"/>
    </source>
</evidence>
<feature type="binding site" evidence="7">
    <location>
        <position position="102"/>
    </location>
    <ligand>
        <name>[2Fe-2S] cluster</name>
        <dbReference type="ChEBI" id="CHEBI:190135"/>
    </ligand>
</feature>
<feature type="binding site" evidence="7">
    <location>
        <position position="138"/>
    </location>
    <ligand>
        <name>[2Fe-2S] cluster</name>
        <dbReference type="ChEBI" id="CHEBI:190135"/>
    </ligand>
</feature>
<reference evidence="8" key="1">
    <citation type="journal article" date="2020" name="mSystems">
        <title>Genome- and Community-Level Interaction Insights into Carbon Utilization and Element Cycling Functions of Hydrothermarchaeota in Hydrothermal Sediment.</title>
        <authorList>
            <person name="Zhou Z."/>
            <person name="Liu Y."/>
            <person name="Xu W."/>
            <person name="Pan J."/>
            <person name="Luo Z.H."/>
            <person name="Li M."/>
        </authorList>
    </citation>
    <scope>NUCLEOTIDE SEQUENCE [LARGE SCALE GENOMIC DNA]</scope>
    <source>
        <strain evidence="8">SpSt-769</strain>
    </source>
</reference>
<dbReference type="SUPFAM" id="SSF52833">
    <property type="entry name" value="Thioredoxin-like"/>
    <property type="match status" value="1"/>
</dbReference>
<dbReference type="InterPro" id="IPR041921">
    <property type="entry name" value="NuoE_N"/>
</dbReference>
<keyword evidence="3 7" id="KW-0479">Metal-binding</keyword>
<dbReference type="GO" id="GO:0016491">
    <property type="term" value="F:oxidoreductase activity"/>
    <property type="evidence" value="ECO:0007669"/>
    <property type="project" value="UniProtKB-KW"/>
</dbReference>
<evidence type="ECO:0000256" key="2">
    <source>
        <dbReference type="ARBA" id="ARBA00022714"/>
    </source>
</evidence>
<evidence type="ECO:0000256" key="3">
    <source>
        <dbReference type="ARBA" id="ARBA00022723"/>
    </source>
</evidence>
<comment type="similarity">
    <text evidence="1">Belongs to the complex I 24 kDa subunit family.</text>
</comment>
<gene>
    <name evidence="8" type="primary">nuoE</name>
    <name evidence="8" type="ORF">ENV54_00385</name>
</gene>
<sequence>MEERDAILKKKPARTVEVIPPEELERLEPIIRKYYGNPGYLIPALKEAQEMFGYLPMEVQRKLATGLKIPASHVYGVVTFYSFFTISPRGRHTIRLCLGTACYVKGSKEILENIIREVGINVGETSPDGRFTLEAVRCLGACGLAPVMMVGEDTHGNIHPPDTLKILEGYQ</sequence>
<dbReference type="InterPro" id="IPR028431">
    <property type="entry name" value="NADP_DH_HndA-like"/>
</dbReference>
<dbReference type="Gene3D" id="1.10.10.1590">
    <property type="entry name" value="NADH-quinone oxidoreductase subunit E"/>
    <property type="match status" value="1"/>
</dbReference>
<feature type="binding site" evidence="7">
    <location>
        <position position="142"/>
    </location>
    <ligand>
        <name>[2Fe-2S] cluster</name>
        <dbReference type="ChEBI" id="CHEBI:190135"/>
    </ligand>
</feature>
<dbReference type="PANTHER" id="PTHR43342">
    <property type="entry name" value="NADH-QUINONE OXIDOREDUCTASE, E SUBUNIT"/>
    <property type="match status" value="1"/>
</dbReference>
<dbReference type="PANTHER" id="PTHR43342:SF2">
    <property type="entry name" value="POTENTIAL NAD-REDUCING HYDROGENASE SUBUNIT"/>
    <property type="match status" value="1"/>
</dbReference>
<evidence type="ECO:0000256" key="5">
    <source>
        <dbReference type="ARBA" id="ARBA00023014"/>
    </source>
</evidence>
<dbReference type="GO" id="GO:0051537">
    <property type="term" value="F:2 iron, 2 sulfur cluster binding"/>
    <property type="evidence" value="ECO:0007669"/>
    <property type="project" value="UniProtKB-KW"/>
</dbReference>
<dbReference type="EC" id="1.6.5.11" evidence="8"/>
<dbReference type="Gene3D" id="3.40.30.10">
    <property type="entry name" value="Glutaredoxin"/>
    <property type="match status" value="1"/>
</dbReference>
<dbReference type="FunFam" id="3.40.30.10:FF:000015">
    <property type="entry name" value="NADH-quinone oxidoreductase subunit E"/>
    <property type="match status" value="1"/>
</dbReference>
<evidence type="ECO:0000256" key="7">
    <source>
        <dbReference type="PIRSR" id="PIRSR000216-1"/>
    </source>
</evidence>
<dbReference type="InterPro" id="IPR002023">
    <property type="entry name" value="NuoE-like"/>
</dbReference>
<proteinExistence type="inferred from homology"/>
<evidence type="ECO:0000256" key="6">
    <source>
        <dbReference type="ARBA" id="ARBA00034078"/>
    </source>
</evidence>